<dbReference type="AlphaFoldDB" id="A0A223D4Z9"/>
<keyword evidence="1" id="KW-0472">Membrane</keyword>
<feature type="transmembrane region" description="Helical" evidence="1">
    <location>
        <begin position="7"/>
        <end position="30"/>
    </location>
</feature>
<evidence type="ECO:0000313" key="3">
    <source>
        <dbReference type="Proteomes" id="UP000214688"/>
    </source>
</evidence>
<keyword evidence="3" id="KW-1185">Reference proteome</keyword>
<accession>A0A223D4Z9</accession>
<keyword evidence="1" id="KW-1133">Transmembrane helix</keyword>
<keyword evidence="1" id="KW-0812">Transmembrane</keyword>
<evidence type="ECO:0000256" key="1">
    <source>
        <dbReference type="SAM" id="Phobius"/>
    </source>
</evidence>
<dbReference type="Proteomes" id="UP000214688">
    <property type="component" value="Chromosome"/>
</dbReference>
<dbReference type="OrthoDB" id="2382233at2"/>
<evidence type="ECO:0000313" key="2">
    <source>
        <dbReference type="EMBL" id="ASS76651.1"/>
    </source>
</evidence>
<protein>
    <submittedName>
        <fullName evidence="2">Uncharacterized protein</fullName>
    </submittedName>
</protein>
<organism evidence="2 3">
    <name type="scientific">Tumebacillus algifaecis</name>
    <dbReference type="NCBI Taxonomy" id="1214604"/>
    <lineage>
        <taxon>Bacteria</taxon>
        <taxon>Bacillati</taxon>
        <taxon>Bacillota</taxon>
        <taxon>Bacilli</taxon>
        <taxon>Bacillales</taxon>
        <taxon>Alicyclobacillaceae</taxon>
        <taxon>Tumebacillus</taxon>
    </lineage>
</organism>
<reference evidence="2 3" key="1">
    <citation type="journal article" date="2015" name="Int. J. Syst. Evol. Microbiol.">
        <title>Tumebacillus algifaecis sp. nov., isolated from decomposing algal scum.</title>
        <authorList>
            <person name="Wu Y.F."/>
            <person name="Zhang B."/>
            <person name="Xing P."/>
            <person name="Wu Q.L."/>
            <person name="Liu S.J."/>
        </authorList>
    </citation>
    <scope>NUCLEOTIDE SEQUENCE [LARGE SCALE GENOMIC DNA]</scope>
    <source>
        <strain evidence="2 3">THMBR28</strain>
    </source>
</reference>
<sequence>MRQSSGSYLLYVLLYTVFWNALAVIAYRLLVLDGVLPVSDGLYFFMAGLLFIVCGAVRALSPYTKMRRTRCPIVGSFYVSGILLILFANLA</sequence>
<dbReference type="RefSeq" id="WP_094237880.1">
    <property type="nucleotide sequence ID" value="NZ_CP022657.1"/>
</dbReference>
<feature type="transmembrane region" description="Helical" evidence="1">
    <location>
        <begin position="73"/>
        <end position="90"/>
    </location>
</feature>
<gene>
    <name evidence="2" type="ORF">CIG75_17860</name>
</gene>
<feature type="transmembrane region" description="Helical" evidence="1">
    <location>
        <begin position="42"/>
        <end position="61"/>
    </location>
</feature>
<dbReference type="KEGG" id="tab:CIG75_17860"/>
<proteinExistence type="predicted"/>
<dbReference type="EMBL" id="CP022657">
    <property type="protein sequence ID" value="ASS76651.1"/>
    <property type="molecule type" value="Genomic_DNA"/>
</dbReference>
<name>A0A223D4Z9_9BACL</name>